<dbReference type="AlphaFoldDB" id="K2BBG1"/>
<feature type="coiled-coil region" evidence="1">
    <location>
        <begin position="89"/>
        <end position="150"/>
    </location>
</feature>
<dbReference type="EMBL" id="AMFJ01021652">
    <property type="protein sequence ID" value="EKD66088.1"/>
    <property type="molecule type" value="Genomic_DNA"/>
</dbReference>
<evidence type="ECO:0000256" key="2">
    <source>
        <dbReference type="SAM" id="Phobius"/>
    </source>
</evidence>
<keyword evidence="2" id="KW-1133">Transmembrane helix</keyword>
<comment type="caution">
    <text evidence="3">The sequence shown here is derived from an EMBL/GenBank/DDBJ whole genome shotgun (WGS) entry which is preliminary data.</text>
</comment>
<keyword evidence="1" id="KW-0175">Coiled coil</keyword>
<accession>K2BBG1</accession>
<feature type="transmembrane region" description="Helical" evidence="2">
    <location>
        <begin position="156"/>
        <end position="177"/>
    </location>
</feature>
<keyword evidence="2" id="KW-0472">Membrane</keyword>
<evidence type="ECO:0008006" key="4">
    <source>
        <dbReference type="Google" id="ProtNLM"/>
    </source>
</evidence>
<sequence length="180" mass="21305">MYSIDRTKWAKILDVSTRTLDRYIRSGKIRSQKKWKKVFLNDDDVNVLKNWWIQEDYEVIKSRVVEVNPFVKTDLVSYKNLYQEIVCKLEQKDNLIKDLSYKLGNAEAELKNSISLVEYKKTAFLLESSTNKIEQEKQILTETKEKLEKNLNSNKLVNLILSIFLFLTIILLFVVWFSSL</sequence>
<name>K2BBG1_9BACT</name>
<evidence type="ECO:0000313" key="3">
    <source>
        <dbReference type="EMBL" id="EKD66088.1"/>
    </source>
</evidence>
<keyword evidence="2" id="KW-0812">Transmembrane</keyword>
<proteinExistence type="predicted"/>
<protein>
    <recommendedName>
        <fullName evidence="4">Helix-turn-helix domain-containing protein</fullName>
    </recommendedName>
</protein>
<organism evidence="3">
    <name type="scientific">uncultured bacterium</name>
    <name type="common">gcode 4</name>
    <dbReference type="NCBI Taxonomy" id="1234023"/>
    <lineage>
        <taxon>Bacteria</taxon>
        <taxon>environmental samples</taxon>
    </lineage>
</organism>
<evidence type="ECO:0000256" key="1">
    <source>
        <dbReference type="SAM" id="Coils"/>
    </source>
</evidence>
<reference evidence="3" key="1">
    <citation type="journal article" date="2012" name="Science">
        <title>Fermentation, hydrogen, and sulfur metabolism in multiple uncultivated bacterial phyla.</title>
        <authorList>
            <person name="Wrighton K.C."/>
            <person name="Thomas B.C."/>
            <person name="Sharon I."/>
            <person name="Miller C.S."/>
            <person name="Castelle C.J."/>
            <person name="VerBerkmoes N.C."/>
            <person name="Wilkins M.J."/>
            <person name="Hettich R.L."/>
            <person name="Lipton M.S."/>
            <person name="Williams K.H."/>
            <person name="Long P.E."/>
            <person name="Banfield J.F."/>
        </authorList>
    </citation>
    <scope>NUCLEOTIDE SEQUENCE [LARGE SCALE GENOMIC DNA]</scope>
</reference>
<gene>
    <name evidence="3" type="ORF">ACD_49C00066G0012</name>
</gene>